<evidence type="ECO:0000259" key="3">
    <source>
        <dbReference type="SMART" id="SM00635"/>
    </source>
</evidence>
<gene>
    <name evidence="4" type="ORF">BJ997_002481</name>
</gene>
<sequence length="398" mass="41166">MNAQTRRYLLARAQEASEEFPAAIEQPLSLGLHRYRARLLRVFAASAVLAVIVLGVVISVHPTTVAALETLFPASSTSEATLVEISVTPGDLTVQIGEQGQLTAQGRYSDDTTVDLKAEVKWTSADPDVVGVDDSGLIAAMNPGASVITATLGTIQGSSAVTVLAPGAPPPAAPEDADPSGPKTQTGITIIPESVTLAPQETQQLEILATFSDDTTAAVTGTPQWSTDNMRIARVDEAGLLTAGPFGEKAQAFTPIAPSATTTVRAELDGFTADPVSVTVDPLKNFTLTVSGVVRDLLPGETLQLTATLSDGKQEFDVTDNRDTSWTCGPEEVAEVDTSGAVTANAAGTAVITASWRSLNGQATVDVTAPPKIPVPDTVPDPLPKAPVDADDPVVPIS</sequence>
<feature type="transmembrane region" description="Helical" evidence="2">
    <location>
        <begin position="39"/>
        <end position="60"/>
    </location>
</feature>
<dbReference type="RefSeq" id="WP_052542389.1">
    <property type="nucleotide sequence ID" value="NZ_JACHBQ010000001.1"/>
</dbReference>
<organism evidence="4 5">
    <name type="scientific">Cryobacterium roopkundense</name>
    <dbReference type="NCBI Taxonomy" id="1001240"/>
    <lineage>
        <taxon>Bacteria</taxon>
        <taxon>Bacillati</taxon>
        <taxon>Actinomycetota</taxon>
        <taxon>Actinomycetes</taxon>
        <taxon>Micrococcales</taxon>
        <taxon>Microbacteriaceae</taxon>
        <taxon>Cryobacterium</taxon>
    </lineage>
</organism>
<evidence type="ECO:0000313" key="4">
    <source>
        <dbReference type="EMBL" id="MBB5641933.1"/>
    </source>
</evidence>
<dbReference type="SMART" id="SM00635">
    <property type="entry name" value="BID_2"/>
    <property type="match status" value="3"/>
</dbReference>
<protein>
    <recommendedName>
        <fullName evidence="3">BIG2 domain-containing protein</fullName>
    </recommendedName>
</protein>
<dbReference type="Proteomes" id="UP000561726">
    <property type="component" value="Unassembled WGS sequence"/>
</dbReference>
<accession>A0A7W9E474</accession>
<feature type="domain" description="BIG2" evidence="3">
    <location>
        <begin position="282"/>
        <end position="366"/>
    </location>
</feature>
<feature type="region of interest" description="Disordered" evidence="1">
    <location>
        <begin position="369"/>
        <end position="398"/>
    </location>
</feature>
<feature type="domain" description="BIG2" evidence="3">
    <location>
        <begin position="81"/>
        <end position="162"/>
    </location>
</feature>
<dbReference type="InterPro" id="IPR008964">
    <property type="entry name" value="Invasin/intimin_cell_adhesion"/>
</dbReference>
<dbReference type="InterPro" id="IPR003343">
    <property type="entry name" value="Big_2"/>
</dbReference>
<keyword evidence="2" id="KW-0812">Transmembrane</keyword>
<dbReference type="AlphaFoldDB" id="A0A7W9E474"/>
<dbReference type="Gene3D" id="2.60.40.1080">
    <property type="match status" value="3"/>
</dbReference>
<evidence type="ECO:0000256" key="2">
    <source>
        <dbReference type="SAM" id="Phobius"/>
    </source>
</evidence>
<reference evidence="4 5" key="1">
    <citation type="submission" date="2020-08" db="EMBL/GenBank/DDBJ databases">
        <title>Sequencing the genomes of 1000 actinobacteria strains.</title>
        <authorList>
            <person name="Klenk H.-P."/>
        </authorList>
    </citation>
    <scope>NUCLEOTIDE SEQUENCE [LARGE SCALE GENOMIC DNA]</scope>
    <source>
        <strain evidence="4 5">DSM 21065</strain>
    </source>
</reference>
<keyword evidence="2" id="KW-1133">Transmembrane helix</keyword>
<evidence type="ECO:0000313" key="5">
    <source>
        <dbReference type="Proteomes" id="UP000561726"/>
    </source>
</evidence>
<keyword evidence="2" id="KW-0472">Membrane</keyword>
<feature type="domain" description="BIG2" evidence="3">
    <location>
        <begin position="184"/>
        <end position="264"/>
    </location>
</feature>
<feature type="compositionally biased region" description="Pro residues" evidence="1">
    <location>
        <begin position="371"/>
        <end position="385"/>
    </location>
</feature>
<dbReference type="EMBL" id="JACHBQ010000001">
    <property type="protein sequence ID" value="MBB5641933.1"/>
    <property type="molecule type" value="Genomic_DNA"/>
</dbReference>
<proteinExistence type="predicted"/>
<name>A0A7W9E474_9MICO</name>
<evidence type="ECO:0000256" key="1">
    <source>
        <dbReference type="SAM" id="MobiDB-lite"/>
    </source>
</evidence>
<dbReference type="Pfam" id="PF02368">
    <property type="entry name" value="Big_2"/>
    <property type="match status" value="3"/>
</dbReference>
<dbReference type="SUPFAM" id="SSF49373">
    <property type="entry name" value="Invasin/intimin cell-adhesion fragments"/>
    <property type="match status" value="3"/>
</dbReference>
<comment type="caution">
    <text evidence="4">The sequence shown here is derived from an EMBL/GenBank/DDBJ whole genome shotgun (WGS) entry which is preliminary data.</text>
</comment>
<dbReference type="OrthoDB" id="4904832at2"/>